<dbReference type="PANTHER" id="PTHR44051:SF9">
    <property type="entry name" value="GLUTATHIONE S-TRANSFERASE 1"/>
    <property type="match status" value="1"/>
</dbReference>
<evidence type="ECO:0000313" key="5">
    <source>
        <dbReference type="Proteomes" id="UP000799767"/>
    </source>
</evidence>
<dbReference type="AlphaFoldDB" id="A0A6A6PTZ8"/>
<dbReference type="InterPro" id="IPR010987">
    <property type="entry name" value="Glutathione-S-Trfase_C-like"/>
</dbReference>
<dbReference type="SUPFAM" id="SSF52833">
    <property type="entry name" value="Thioredoxin-like"/>
    <property type="match status" value="1"/>
</dbReference>
<feature type="domain" description="GST N-terminal" evidence="2">
    <location>
        <begin position="1"/>
        <end position="82"/>
    </location>
</feature>
<keyword evidence="4" id="KW-0808">Transferase</keyword>
<dbReference type="CDD" id="cd03046">
    <property type="entry name" value="GST_N_GTT1_like"/>
    <property type="match status" value="1"/>
</dbReference>
<name>A0A6A6PTZ8_9PEZI</name>
<dbReference type="Proteomes" id="UP000799767">
    <property type="component" value="Unassembled WGS sequence"/>
</dbReference>
<dbReference type="Gene3D" id="1.20.1050.10">
    <property type="match status" value="1"/>
</dbReference>
<organism evidence="4 5">
    <name type="scientific">Neohortaea acidophila</name>
    <dbReference type="NCBI Taxonomy" id="245834"/>
    <lineage>
        <taxon>Eukaryota</taxon>
        <taxon>Fungi</taxon>
        <taxon>Dikarya</taxon>
        <taxon>Ascomycota</taxon>
        <taxon>Pezizomycotina</taxon>
        <taxon>Dothideomycetes</taxon>
        <taxon>Dothideomycetidae</taxon>
        <taxon>Mycosphaerellales</taxon>
        <taxon>Teratosphaeriaceae</taxon>
        <taxon>Neohortaea</taxon>
    </lineage>
</organism>
<evidence type="ECO:0000259" key="2">
    <source>
        <dbReference type="PROSITE" id="PS50404"/>
    </source>
</evidence>
<evidence type="ECO:0000313" key="4">
    <source>
        <dbReference type="EMBL" id="KAF2483236.1"/>
    </source>
</evidence>
<dbReference type="RefSeq" id="XP_033589806.1">
    <property type="nucleotide sequence ID" value="XM_033737112.1"/>
</dbReference>
<dbReference type="Gene3D" id="3.40.30.10">
    <property type="entry name" value="Glutaredoxin"/>
    <property type="match status" value="1"/>
</dbReference>
<reference evidence="4" key="1">
    <citation type="journal article" date="2020" name="Stud. Mycol.">
        <title>101 Dothideomycetes genomes: a test case for predicting lifestyles and emergence of pathogens.</title>
        <authorList>
            <person name="Haridas S."/>
            <person name="Albert R."/>
            <person name="Binder M."/>
            <person name="Bloem J."/>
            <person name="Labutti K."/>
            <person name="Salamov A."/>
            <person name="Andreopoulos B."/>
            <person name="Baker S."/>
            <person name="Barry K."/>
            <person name="Bills G."/>
            <person name="Bluhm B."/>
            <person name="Cannon C."/>
            <person name="Castanera R."/>
            <person name="Culley D."/>
            <person name="Daum C."/>
            <person name="Ezra D."/>
            <person name="Gonzalez J."/>
            <person name="Henrissat B."/>
            <person name="Kuo A."/>
            <person name="Liang C."/>
            <person name="Lipzen A."/>
            <person name="Lutzoni F."/>
            <person name="Magnuson J."/>
            <person name="Mondo S."/>
            <person name="Nolan M."/>
            <person name="Ohm R."/>
            <person name="Pangilinan J."/>
            <person name="Park H.-J."/>
            <person name="Ramirez L."/>
            <person name="Alfaro M."/>
            <person name="Sun H."/>
            <person name="Tritt A."/>
            <person name="Yoshinaga Y."/>
            <person name="Zwiers L.-H."/>
            <person name="Turgeon B."/>
            <person name="Goodwin S."/>
            <person name="Spatafora J."/>
            <person name="Crous P."/>
            <person name="Grigoriev I."/>
        </authorList>
    </citation>
    <scope>NUCLEOTIDE SEQUENCE</scope>
    <source>
        <strain evidence="4">CBS 113389</strain>
    </source>
</reference>
<sequence>MVLTVHHLGHSQSDRIVWLCEELGIPYELKKYDRSPLLSPPKYIALHPIGAAPVITDSDADLTLAESAACADYIIHIFGGGRLAVKPGAKNYADYLYWFAFANGTLQPAIGRCMALRFAGISEENNTYVRYQNKVDQSLKLLDQRLGKSTWLAGEEFTAADVMTVWSLTGMREFYQFDISEYANVLAYLQRVNGREAWLRAREKGDPDVDTESLLQGPSPLLFKALRK</sequence>
<dbReference type="Pfam" id="PF13410">
    <property type="entry name" value="GST_C_2"/>
    <property type="match status" value="1"/>
</dbReference>
<evidence type="ECO:0000256" key="1">
    <source>
        <dbReference type="ARBA" id="ARBA00007409"/>
    </source>
</evidence>
<dbReference type="SFLD" id="SFLDG01150">
    <property type="entry name" value="Main.1:_Beta-like"/>
    <property type="match status" value="1"/>
</dbReference>
<accession>A0A6A6PTZ8</accession>
<dbReference type="GO" id="GO:0016740">
    <property type="term" value="F:transferase activity"/>
    <property type="evidence" value="ECO:0007669"/>
    <property type="project" value="UniProtKB-KW"/>
</dbReference>
<dbReference type="GeneID" id="54478114"/>
<dbReference type="PANTHER" id="PTHR44051">
    <property type="entry name" value="GLUTATHIONE S-TRANSFERASE-RELATED"/>
    <property type="match status" value="1"/>
</dbReference>
<dbReference type="SFLD" id="SFLDG00358">
    <property type="entry name" value="Main_(cytGST)"/>
    <property type="match status" value="1"/>
</dbReference>
<dbReference type="OrthoDB" id="2309723at2759"/>
<dbReference type="InterPro" id="IPR004045">
    <property type="entry name" value="Glutathione_S-Trfase_N"/>
</dbReference>
<comment type="similarity">
    <text evidence="1">Belongs to the GST superfamily.</text>
</comment>
<dbReference type="PROSITE" id="PS50404">
    <property type="entry name" value="GST_NTER"/>
    <property type="match status" value="1"/>
</dbReference>
<evidence type="ECO:0000259" key="3">
    <source>
        <dbReference type="PROSITE" id="PS50405"/>
    </source>
</evidence>
<dbReference type="Pfam" id="PF13409">
    <property type="entry name" value="GST_N_2"/>
    <property type="match status" value="1"/>
</dbReference>
<dbReference type="InterPro" id="IPR036282">
    <property type="entry name" value="Glutathione-S-Trfase_C_sf"/>
</dbReference>
<gene>
    <name evidence="4" type="ORF">BDY17DRAFT_323989</name>
</gene>
<proteinExistence type="inferred from homology"/>
<keyword evidence="5" id="KW-1185">Reference proteome</keyword>
<feature type="domain" description="GST C-terminal" evidence="3">
    <location>
        <begin position="88"/>
        <end position="211"/>
    </location>
</feature>
<dbReference type="PROSITE" id="PS50405">
    <property type="entry name" value="GST_CTER"/>
    <property type="match status" value="1"/>
</dbReference>
<dbReference type="InterPro" id="IPR040079">
    <property type="entry name" value="Glutathione_S-Trfase"/>
</dbReference>
<dbReference type="EMBL" id="MU001635">
    <property type="protein sequence ID" value="KAF2483236.1"/>
    <property type="molecule type" value="Genomic_DNA"/>
</dbReference>
<protein>
    <submittedName>
        <fullName evidence="4">Putative glutathione S-transferase</fullName>
    </submittedName>
</protein>
<dbReference type="InterPro" id="IPR036249">
    <property type="entry name" value="Thioredoxin-like_sf"/>
</dbReference>
<dbReference type="SFLD" id="SFLDS00019">
    <property type="entry name" value="Glutathione_Transferase_(cytos"/>
    <property type="match status" value="1"/>
</dbReference>
<dbReference type="SUPFAM" id="SSF47616">
    <property type="entry name" value="GST C-terminal domain-like"/>
    <property type="match status" value="1"/>
</dbReference>